<dbReference type="InterPro" id="IPR038561">
    <property type="entry name" value="SoxD_sf"/>
</dbReference>
<dbReference type="RefSeq" id="WP_089345858.1">
    <property type="nucleotide sequence ID" value="NZ_CP067131.1"/>
</dbReference>
<proteinExistence type="predicted"/>
<dbReference type="InterPro" id="IPR006279">
    <property type="entry name" value="SoxD"/>
</dbReference>
<evidence type="ECO:0000313" key="1">
    <source>
        <dbReference type="EMBL" id="SNT76555.1"/>
    </source>
</evidence>
<dbReference type="Pfam" id="PF04267">
    <property type="entry name" value="SoxD"/>
    <property type="match status" value="1"/>
</dbReference>
<accession>A0A239Q239</accession>
<keyword evidence="2" id="KW-1185">Reference proteome</keyword>
<dbReference type="GO" id="GO:0046653">
    <property type="term" value="P:tetrahydrofolate metabolic process"/>
    <property type="evidence" value="ECO:0007669"/>
    <property type="project" value="InterPro"/>
</dbReference>
<dbReference type="Proteomes" id="UP000198307">
    <property type="component" value="Unassembled WGS sequence"/>
</dbReference>
<reference evidence="1 2" key="1">
    <citation type="submission" date="2017-07" db="EMBL/GenBank/DDBJ databases">
        <authorList>
            <person name="Sun Z.S."/>
            <person name="Albrecht U."/>
            <person name="Echele G."/>
            <person name="Lee C.C."/>
        </authorList>
    </citation>
    <scope>NUCLEOTIDE SEQUENCE [LARGE SCALE GENOMIC DNA]</scope>
    <source>
        <strain evidence="1 2">DSM 14827</strain>
    </source>
</reference>
<gene>
    <name evidence="1" type="ORF">SAMN05444959_12153</name>
</gene>
<sequence>MLLISCPNCGERSEGEFTYGGPVQAPRPNPLETSDEDWVDYLTTVPNPLGPVQEYWWHAAGCGRWLSLWRDTRTHDIVEPPHGL</sequence>
<evidence type="ECO:0000313" key="2">
    <source>
        <dbReference type="Proteomes" id="UP000198307"/>
    </source>
</evidence>
<dbReference type="GO" id="GO:0008115">
    <property type="term" value="F:sarcosine oxidase activity"/>
    <property type="evidence" value="ECO:0007669"/>
    <property type="project" value="InterPro"/>
</dbReference>
<dbReference type="EMBL" id="FZQB01000021">
    <property type="protein sequence ID" value="SNT76555.1"/>
    <property type="molecule type" value="Genomic_DNA"/>
</dbReference>
<dbReference type="OrthoDB" id="5420070at2"/>
<name>A0A239Q239_9RHOB</name>
<organism evidence="1 2">
    <name type="scientific">Paracoccus seriniphilus</name>
    <dbReference type="NCBI Taxonomy" id="184748"/>
    <lineage>
        <taxon>Bacteria</taxon>
        <taxon>Pseudomonadati</taxon>
        <taxon>Pseudomonadota</taxon>
        <taxon>Alphaproteobacteria</taxon>
        <taxon>Rhodobacterales</taxon>
        <taxon>Paracoccaceae</taxon>
        <taxon>Paracoccus</taxon>
    </lineage>
</organism>
<dbReference type="AlphaFoldDB" id="A0A239Q239"/>
<dbReference type="Gene3D" id="3.30.2270.10">
    <property type="entry name" value="Folate-binding superfamily"/>
    <property type="match status" value="1"/>
</dbReference>
<protein>
    <submittedName>
        <fullName evidence="1">N-methylglutamate dehydrogenase subunit B</fullName>
    </submittedName>
</protein>